<dbReference type="EMBL" id="JAWRCO010000001">
    <property type="protein sequence ID" value="MDW6002179.1"/>
    <property type="molecule type" value="Genomic_DNA"/>
</dbReference>
<name>A0A1Y6IV39_9VIBR</name>
<gene>
    <name evidence="2" type="ORF">SBX37_04745</name>
    <name evidence="3" type="ORF">VIM7927_02820</name>
</gene>
<proteinExistence type="predicted"/>
<evidence type="ECO:0000313" key="5">
    <source>
        <dbReference type="Proteomes" id="UP001283366"/>
    </source>
</evidence>
<dbReference type="AlphaFoldDB" id="A0A1Y6IV39"/>
<reference evidence="3 4" key="1">
    <citation type="submission" date="2017-05" db="EMBL/GenBank/DDBJ databases">
        <authorList>
            <person name="Song R."/>
            <person name="Chenine A.L."/>
            <person name="Ruprecht R.M."/>
        </authorList>
    </citation>
    <scope>NUCLEOTIDE SEQUENCE [LARGE SCALE GENOMIC DNA]</scope>
    <source>
        <strain evidence="3 4">CECT 7927</strain>
    </source>
</reference>
<organism evidence="3 4">
    <name type="scientific">Vibrio mangrovi</name>
    <dbReference type="NCBI Taxonomy" id="474394"/>
    <lineage>
        <taxon>Bacteria</taxon>
        <taxon>Pseudomonadati</taxon>
        <taxon>Pseudomonadota</taxon>
        <taxon>Gammaproteobacteria</taxon>
        <taxon>Vibrionales</taxon>
        <taxon>Vibrionaceae</taxon>
        <taxon>Vibrio</taxon>
    </lineage>
</organism>
<evidence type="ECO:0000313" key="3">
    <source>
        <dbReference type="EMBL" id="SMS01524.1"/>
    </source>
</evidence>
<evidence type="ECO:0000259" key="1">
    <source>
        <dbReference type="Pfam" id="PF06251"/>
    </source>
</evidence>
<evidence type="ECO:0000313" key="2">
    <source>
        <dbReference type="EMBL" id="MDW6002179.1"/>
    </source>
</evidence>
<protein>
    <submittedName>
        <fullName evidence="2">Capsule biosynthesis GfcC family protein</fullName>
    </submittedName>
</protein>
<sequence>MTLWKIISYFITIVSITFTPASYASSPVDVEIHFASSSQIHIEFDYLPRLDEAVLQGLDKTGTDWKTTDWMMSGLYDINVPYSLKQQVLSFVTKQQDIASQRYHDSWYYWSQLNDSLNALHYAKRIFQTIDPDATRLSHRLNPQLSGHWLISLKKSPKDVLVLGGVTTPGKRPWRSRLDARSYAQAAGLVDITIPEIFVIQPDGKVEKHRVGYWNQTFSEIAPGAIIYVPLPVEELPVIYPDDHLQNPNDLVVELLRNRLP</sequence>
<accession>A0A1Y6IV39</accession>
<dbReference type="Proteomes" id="UP001283366">
    <property type="component" value="Unassembled WGS sequence"/>
</dbReference>
<dbReference type="InterPro" id="IPR010425">
    <property type="entry name" value="Caps_synth_GfcC-like_C"/>
</dbReference>
<reference evidence="2 5" key="2">
    <citation type="submission" date="2023-11" db="EMBL/GenBank/DDBJ databases">
        <title>Plant-associative lifestyle of Vibrio porteresiae and its evolutionary dynamics.</title>
        <authorList>
            <person name="Rameshkumar N."/>
            <person name="Kirti K."/>
        </authorList>
    </citation>
    <scope>NUCLEOTIDE SEQUENCE [LARGE SCALE GENOMIC DNA]</scope>
    <source>
        <strain evidence="2 5">MSSRF38</strain>
    </source>
</reference>
<dbReference type="Proteomes" id="UP000196125">
    <property type="component" value="Unassembled WGS sequence"/>
</dbReference>
<keyword evidence="5" id="KW-1185">Reference proteome</keyword>
<dbReference type="Gene3D" id="3.10.560.10">
    <property type="entry name" value="Outer membrane lipoprotein wza domain like"/>
    <property type="match status" value="1"/>
</dbReference>
<dbReference type="EMBL" id="FXXI01000005">
    <property type="protein sequence ID" value="SMS01524.1"/>
    <property type="molecule type" value="Genomic_DNA"/>
</dbReference>
<evidence type="ECO:0000313" key="4">
    <source>
        <dbReference type="Proteomes" id="UP000196125"/>
    </source>
</evidence>
<dbReference type="RefSeq" id="WP_087481557.1">
    <property type="nucleotide sequence ID" value="NZ_AP024883.1"/>
</dbReference>
<dbReference type="Pfam" id="PF06251">
    <property type="entry name" value="Caps_syn_GfcC_C"/>
    <property type="match status" value="1"/>
</dbReference>
<feature type="domain" description="Capsule biosynthesis GfcC-like C-terminal" evidence="1">
    <location>
        <begin position="169"/>
        <end position="261"/>
    </location>
</feature>
<dbReference type="OrthoDB" id="5814422at2"/>